<evidence type="ECO:0000256" key="4">
    <source>
        <dbReference type="ARBA" id="ARBA00022679"/>
    </source>
</evidence>
<evidence type="ECO:0000256" key="5">
    <source>
        <dbReference type="ARBA" id="ARBA00022723"/>
    </source>
</evidence>
<keyword evidence="8" id="KW-0862">Zinc</keyword>
<dbReference type="Gene3D" id="3.30.40.10">
    <property type="entry name" value="Zinc/RING finger domain, C3HC4 (zinc finger)"/>
    <property type="match status" value="1"/>
</dbReference>
<dbReference type="InterPro" id="IPR024766">
    <property type="entry name" value="Znf_RING_H2"/>
</dbReference>
<dbReference type="GO" id="GO:0061630">
    <property type="term" value="F:ubiquitin protein ligase activity"/>
    <property type="evidence" value="ECO:0007669"/>
    <property type="project" value="UniProtKB-EC"/>
</dbReference>
<evidence type="ECO:0000256" key="9">
    <source>
        <dbReference type="SAM" id="MobiDB-lite"/>
    </source>
</evidence>
<evidence type="ECO:0000313" key="11">
    <source>
        <dbReference type="EMBL" id="GJN25602.1"/>
    </source>
</evidence>
<keyword evidence="7" id="KW-0833">Ubl conjugation pathway</keyword>
<dbReference type="AlphaFoldDB" id="A0AAV5ESW4"/>
<keyword evidence="12" id="KW-1185">Reference proteome</keyword>
<evidence type="ECO:0000256" key="2">
    <source>
        <dbReference type="ARBA" id="ARBA00004906"/>
    </source>
</evidence>
<keyword evidence="6" id="KW-0863">Zinc-finger</keyword>
<evidence type="ECO:0000259" key="10">
    <source>
        <dbReference type="Pfam" id="PF12678"/>
    </source>
</evidence>
<reference evidence="11" key="1">
    <citation type="journal article" date="2018" name="DNA Res.">
        <title>Multiple hybrid de novo genome assembly of finger millet, an orphan allotetraploid crop.</title>
        <authorList>
            <person name="Hatakeyama M."/>
            <person name="Aluri S."/>
            <person name="Balachadran M.T."/>
            <person name="Sivarajan S.R."/>
            <person name="Patrignani A."/>
            <person name="Gruter S."/>
            <person name="Poveda L."/>
            <person name="Shimizu-Inatsugi R."/>
            <person name="Baeten J."/>
            <person name="Francoijs K.J."/>
            <person name="Nataraja K.N."/>
            <person name="Reddy Y.A.N."/>
            <person name="Phadnis S."/>
            <person name="Ravikumar R.L."/>
            <person name="Schlapbach R."/>
            <person name="Sreeman S.M."/>
            <person name="Shimizu K.K."/>
        </authorList>
    </citation>
    <scope>NUCLEOTIDE SEQUENCE</scope>
</reference>
<proteinExistence type="predicted"/>
<dbReference type="SUPFAM" id="SSF57850">
    <property type="entry name" value="RING/U-box"/>
    <property type="match status" value="1"/>
</dbReference>
<feature type="compositionally biased region" description="Basic and acidic residues" evidence="9">
    <location>
        <begin position="112"/>
        <end position="121"/>
    </location>
</feature>
<dbReference type="EC" id="2.3.2.27" evidence="3"/>
<dbReference type="InterPro" id="IPR013083">
    <property type="entry name" value="Znf_RING/FYVE/PHD"/>
</dbReference>
<comment type="caution">
    <text evidence="11">The sequence shown here is derived from an EMBL/GenBank/DDBJ whole genome shotgun (WGS) entry which is preliminary data.</text>
</comment>
<feature type="region of interest" description="Disordered" evidence="9">
    <location>
        <begin position="68"/>
        <end position="141"/>
    </location>
</feature>
<protein>
    <recommendedName>
        <fullName evidence="3">RING-type E3 ubiquitin transferase</fullName>
        <ecNumber evidence="3">2.3.2.27</ecNumber>
    </recommendedName>
</protein>
<organism evidence="11 12">
    <name type="scientific">Eleusine coracana subsp. coracana</name>
    <dbReference type="NCBI Taxonomy" id="191504"/>
    <lineage>
        <taxon>Eukaryota</taxon>
        <taxon>Viridiplantae</taxon>
        <taxon>Streptophyta</taxon>
        <taxon>Embryophyta</taxon>
        <taxon>Tracheophyta</taxon>
        <taxon>Spermatophyta</taxon>
        <taxon>Magnoliopsida</taxon>
        <taxon>Liliopsida</taxon>
        <taxon>Poales</taxon>
        <taxon>Poaceae</taxon>
        <taxon>PACMAD clade</taxon>
        <taxon>Chloridoideae</taxon>
        <taxon>Cynodonteae</taxon>
        <taxon>Eleusininae</taxon>
        <taxon>Eleusine</taxon>
    </lineage>
</organism>
<dbReference type="EMBL" id="BQKI01000078">
    <property type="protein sequence ID" value="GJN25602.1"/>
    <property type="molecule type" value="Genomic_DNA"/>
</dbReference>
<comment type="catalytic activity">
    <reaction evidence="1">
        <text>S-ubiquitinyl-[E2 ubiquitin-conjugating enzyme]-L-cysteine + [acceptor protein]-L-lysine = [E2 ubiquitin-conjugating enzyme]-L-cysteine + N(6)-ubiquitinyl-[acceptor protein]-L-lysine.</text>
        <dbReference type="EC" id="2.3.2.27"/>
    </reaction>
</comment>
<feature type="compositionally biased region" description="Polar residues" evidence="9">
    <location>
        <begin position="70"/>
        <end position="79"/>
    </location>
</feature>
<dbReference type="PANTHER" id="PTHR46463">
    <property type="entry name" value="ZINC FINGER, RING/FYVE/PHD-TYPE"/>
    <property type="match status" value="1"/>
</dbReference>
<evidence type="ECO:0000256" key="1">
    <source>
        <dbReference type="ARBA" id="ARBA00000900"/>
    </source>
</evidence>
<comment type="pathway">
    <text evidence="2">Protein modification; protein ubiquitination.</text>
</comment>
<dbReference type="GO" id="GO:0008270">
    <property type="term" value="F:zinc ion binding"/>
    <property type="evidence" value="ECO:0007669"/>
    <property type="project" value="UniProtKB-KW"/>
</dbReference>
<evidence type="ECO:0000256" key="3">
    <source>
        <dbReference type="ARBA" id="ARBA00012483"/>
    </source>
</evidence>
<accession>A0AAV5ESW4</accession>
<sequence>MGAFCSCLQVDYSDHHGNNASSAFRNCVCLRCFTQQLINALISPTTVKYTVLFRVGAVHPVSQAIEATPVDSSESSFDTYRSPPRPLPYDDPRFSPPSRDWFALRRAASSHSPDESEPLRADDDEEEEMETPVPVDKSNYTSENPRIVMQCSHHFHLGCIYEWMERSEACPVCGKKMEFDETT</sequence>
<evidence type="ECO:0000256" key="7">
    <source>
        <dbReference type="ARBA" id="ARBA00022786"/>
    </source>
</evidence>
<evidence type="ECO:0000313" key="12">
    <source>
        <dbReference type="Proteomes" id="UP001054889"/>
    </source>
</evidence>
<dbReference type="Proteomes" id="UP001054889">
    <property type="component" value="Unassembled WGS sequence"/>
</dbReference>
<gene>
    <name evidence="11" type="primary">gb13449</name>
    <name evidence="11" type="ORF">PR202_gb13449</name>
</gene>
<evidence type="ECO:0000256" key="8">
    <source>
        <dbReference type="ARBA" id="ARBA00022833"/>
    </source>
</evidence>
<keyword evidence="4" id="KW-0808">Transferase</keyword>
<name>A0AAV5ESW4_ELECO</name>
<evidence type="ECO:0000256" key="6">
    <source>
        <dbReference type="ARBA" id="ARBA00022771"/>
    </source>
</evidence>
<feature type="domain" description="Zinc finger RING-H2-type" evidence="10">
    <location>
        <begin position="128"/>
        <end position="173"/>
    </location>
</feature>
<dbReference type="Pfam" id="PF12678">
    <property type="entry name" value="zf-rbx1"/>
    <property type="match status" value="1"/>
</dbReference>
<dbReference type="PANTHER" id="PTHR46463:SF93">
    <property type="entry name" value="OS11G0629300 PROTEIN"/>
    <property type="match status" value="1"/>
</dbReference>
<reference evidence="11" key="2">
    <citation type="submission" date="2021-12" db="EMBL/GenBank/DDBJ databases">
        <title>Resequencing data analysis of finger millet.</title>
        <authorList>
            <person name="Hatakeyama M."/>
            <person name="Aluri S."/>
            <person name="Balachadran M.T."/>
            <person name="Sivarajan S.R."/>
            <person name="Poveda L."/>
            <person name="Shimizu-Inatsugi R."/>
            <person name="Schlapbach R."/>
            <person name="Sreeman S.M."/>
            <person name="Shimizu K.K."/>
        </authorList>
    </citation>
    <scope>NUCLEOTIDE SEQUENCE</scope>
</reference>
<keyword evidence="5" id="KW-0479">Metal-binding</keyword>